<dbReference type="InterPro" id="IPR051678">
    <property type="entry name" value="AGP_Transferase"/>
</dbReference>
<dbReference type="Gene3D" id="3.30.200.20">
    <property type="entry name" value="Phosphorylase Kinase, domain 1"/>
    <property type="match status" value="1"/>
</dbReference>
<reference evidence="3" key="1">
    <citation type="journal article" date="2019" name="Int. J. Syst. Evol. Microbiol.">
        <title>The Global Catalogue of Microorganisms (GCM) 10K type strain sequencing project: providing services to taxonomists for standard genome sequencing and annotation.</title>
        <authorList>
            <consortium name="The Broad Institute Genomics Platform"/>
            <consortium name="The Broad Institute Genome Sequencing Center for Infectious Disease"/>
            <person name="Wu L."/>
            <person name="Ma J."/>
        </authorList>
    </citation>
    <scope>NUCLEOTIDE SEQUENCE [LARGE SCALE GENOMIC DNA]</scope>
    <source>
        <strain evidence="3">CGMCC 1.7693</strain>
    </source>
</reference>
<protein>
    <submittedName>
        <fullName evidence="2">6'-aminoglycoside N-acetyltransferase</fullName>
    </submittedName>
</protein>
<comment type="caution">
    <text evidence="2">The sequence shown here is derived from an EMBL/GenBank/DDBJ whole genome shotgun (WGS) entry which is preliminary data.</text>
</comment>
<evidence type="ECO:0000259" key="1">
    <source>
        <dbReference type="Pfam" id="PF01636"/>
    </source>
</evidence>
<dbReference type="PANTHER" id="PTHR21310:SF42">
    <property type="entry name" value="BIFUNCTIONAL AAC_APH"/>
    <property type="match status" value="1"/>
</dbReference>
<dbReference type="EMBL" id="BMLW01000003">
    <property type="protein sequence ID" value="GGP08986.1"/>
    <property type="molecule type" value="Genomic_DNA"/>
</dbReference>
<evidence type="ECO:0000313" key="3">
    <source>
        <dbReference type="Proteomes" id="UP000641206"/>
    </source>
</evidence>
<dbReference type="RefSeq" id="WP_188733477.1">
    <property type="nucleotide sequence ID" value="NZ_BMLW01000003.1"/>
</dbReference>
<sequence>MVHQYIETIKLKYPDLTIQNYYPNEIGQNNDVLIINNSLVFRFPKYKQGISQLKKETELLEYIKNIITISIPNPAYRSFESVIPGEVFTGYKLITGVPLWKDSLQNIKSNELLKGLALQLVTFLVELHSIPKEKAKNDLNLNDNHPIGEMSNLFNRIQNKLFPLMRKEAQKEVIQSFKTFLNGEAALNSKTTLIHGDFGASNILWNPKPESISGIIDFGGSGLGDPAYDFAGILSSYGGAFFNMCIELYPNGNEISERVKFYQSTFALQEALHGLENNDQQAFENGIKAYR</sequence>
<evidence type="ECO:0000313" key="2">
    <source>
        <dbReference type="EMBL" id="GGP08986.1"/>
    </source>
</evidence>
<feature type="domain" description="Aminoglycoside phosphotransferase" evidence="1">
    <location>
        <begin position="26"/>
        <end position="251"/>
    </location>
</feature>
<dbReference type="SUPFAM" id="SSF56112">
    <property type="entry name" value="Protein kinase-like (PK-like)"/>
    <property type="match status" value="1"/>
</dbReference>
<keyword evidence="3" id="KW-1185">Reference proteome</keyword>
<organism evidence="2 3">
    <name type="scientific">Oceanobacillus neutriphilus</name>
    <dbReference type="NCBI Taxonomy" id="531815"/>
    <lineage>
        <taxon>Bacteria</taxon>
        <taxon>Bacillati</taxon>
        <taxon>Bacillota</taxon>
        <taxon>Bacilli</taxon>
        <taxon>Bacillales</taxon>
        <taxon>Bacillaceae</taxon>
        <taxon>Oceanobacillus</taxon>
    </lineage>
</organism>
<name>A0ABQ2NQ38_9BACI</name>
<dbReference type="InterPro" id="IPR011009">
    <property type="entry name" value="Kinase-like_dom_sf"/>
</dbReference>
<dbReference type="Proteomes" id="UP000641206">
    <property type="component" value="Unassembled WGS sequence"/>
</dbReference>
<dbReference type="InterPro" id="IPR002575">
    <property type="entry name" value="Aminoglycoside_PTrfase"/>
</dbReference>
<gene>
    <name evidence="2" type="ORF">GCM10011346_11230</name>
</gene>
<dbReference type="PANTHER" id="PTHR21310">
    <property type="entry name" value="AMINOGLYCOSIDE PHOSPHOTRANSFERASE-RELATED-RELATED"/>
    <property type="match status" value="1"/>
</dbReference>
<dbReference type="Gene3D" id="3.90.1200.10">
    <property type="match status" value="1"/>
</dbReference>
<accession>A0ABQ2NQ38</accession>
<dbReference type="Pfam" id="PF01636">
    <property type="entry name" value="APH"/>
    <property type="match status" value="1"/>
</dbReference>
<proteinExistence type="predicted"/>